<accession>A0A9P6JHE4</accession>
<organism evidence="1 2">
    <name type="scientific">Mortierella alpina</name>
    <name type="common">Oleaginous fungus</name>
    <name type="synonym">Mortierella renispora</name>
    <dbReference type="NCBI Taxonomy" id="64518"/>
    <lineage>
        <taxon>Eukaryota</taxon>
        <taxon>Fungi</taxon>
        <taxon>Fungi incertae sedis</taxon>
        <taxon>Mucoromycota</taxon>
        <taxon>Mortierellomycotina</taxon>
        <taxon>Mortierellomycetes</taxon>
        <taxon>Mortierellales</taxon>
        <taxon>Mortierellaceae</taxon>
        <taxon>Mortierella</taxon>
    </lineage>
</organism>
<reference evidence="1" key="1">
    <citation type="journal article" date="2020" name="Fungal Divers.">
        <title>Resolving the Mortierellaceae phylogeny through synthesis of multi-gene phylogenetics and phylogenomics.</title>
        <authorList>
            <person name="Vandepol N."/>
            <person name="Liber J."/>
            <person name="Desiro A."/>
            <person name="Na H."/>
            <person name="Kennedy M."/>
            <person name="Barry K."/>
            <person name="Grigoriev I.V."/>
            <person name="Miller A.N."/>
            <person name="O'Donnell K."/>
            <person name="Stajich J.E."/>
            <person name="Bonito G."/>
        </authorList>
    </citation>
    <scope>NUCLEOTIDE SEQUENCE</scope>
    <source>
        <strain evidence="1">CK1249</strain>
    </source>
</reference>
<keyword evidence="2" id="KW-1185">Reference proteome</keyword>
<evidence type="ECO:0000313" key="2">
    <source>
        <dbReference type="Proteomes" id="UP000738359"/>
    </source>
</evidence>
<comment type="caution">
    <text evidence="1">The sequence shown here is derived from an EMBL/GenBank/DDBJ whole genome shotgun (WGS) entry which is preliminary data.</text>
</comment>
<gene>
    <name evidence="1" type="ORF">BGZ70_006882</name>
</gene>
<dbReference type="OrthoDB" id="5213490at2759"/>
<proteinExistence type="predicted"/>
<dbReference type="Proteomes" id="UP000738359">
    <property type="component" value="Unassembled WGS sequence"/>
</dbReference>
<sequence length="315" mass="35376">MFELYSVIASYLDPHDFTQLCRVSKHFSQLFRPFLWSVLSNDLRRPWIQGLKRNGHLLKHVKLYSWENTGCCTLASDDDNLAKTLLEHCGDNLTTLAIKDDTEEGRIWKAVVDSIGGRTLKGTQTLNGIRVLNISLTFDAFNSDFRRLLAQPEKCPDIITAFAGVTELTLCGDAFNDNHIYPPWIQVEPRVDLDKSAAIHLQNLVRLFPGVHTLSVVELDIDPSEDGLETGGPSESAAVEARSDYDYYQLQELDFRHCRISVKQVIRILERSRGVRSLSIGHCLMGDANALLSNLPALAPDLTRPGSIRCTRGQR</sequence>
<dbReference type="SUPFAM" id="SSF81383">
    <property type="entry name" value="F-box domain"/>
    <property type="match status" value="1"/>
</dbReference>
<dbReference type="InterPro" id="IPR036047">
    <property type="entry name" value="F-box-like_dom_sf"/>
</dbReference>
<evidence type="ECO:0000313" key="1">
    <source>
        <dbReference type="EMBL" id="KAF9968080.1"/>
    </source>
</evidence>
<name>A0A9P6JHE4_MORAP</name>
<dbReference type="AlphaFoldDB" id="A0A9P6JHE4"/>
<protein>
    <recommendedName>
        <fullName evidence="3">F-box domain-containing protein</fullName>
    </recommendedName>
</protein>
<evidence type="ECO:0008006" key="3">
    <source>
        <dbReference type="Google" id="ProtNLM"/>
    </source>
</evidence>
<dbReference type="EMBL" id="JAAAHY010000040">
    <property type="protein sequence ID" value="KAF9968080.1"/>
    <property type="molecule type" value="Genomic_DNA"/>
</dbReference>